<keyword evidence="2" id="KW-1185">Reference proteome</keyword>
<comment type="caution">
    <text evidence="1">The sequence shown here is derived from an EMBL/GenBank/DDBJ whole genome shotgun (WGS) entry which is preliminary data.</text>
</comment>
<reference evidence="1" key="1">
    <citation type="submission" date="2023-03" db="EMBL/GenBank/DDBJ databases">
        <title>Chitinimonas shenzhenensis gen. nov., sp. nov., a novel member of family Burkholderiaceae isolated from activated sludge collected in Shen Zhen, China.</title>
        <authorList>
            <person name="Wang X."/>
        </authorList>
    </citation>
    <scope>NUCLEOTIDE SEQUENCE</scope>
    <source>
        <strain evidence="1">DQS-5</strain>
    </source>
</reference>
<accession>A0ABT7DZ81</accession>
<evidence type="ECO:0000313" key="2">
    <source>
        <dbReference type="Proteomes" id="UP001172778"/>
    </source>
</evidence>
<sequence>MTDQINKSPTETPTEALVVERVQTGLRIEKRMLKVLKALAEYHDISLGDLMEGIVLHAFDGKTPFSPQTLARIADLKRVYGLDLDSSASHRLIERN</sequence>
<gene>
    <name evidence="1" type="ORF">PZA18_15085</name>
</gene>
<evidence type="ECO:0000313" key="1">
    <source>
        <dbReference type="EMBL" id="MDK2125377.1"/>
    </source>
</evidence>
<name>A0ABT7DZ81_9NEIS</name>
<dbReference type="RefSeq" id="WP_284101685.1">
    <property type="nucleotide sequence ID" value="NZ_JARRAF010000018.1"/>
</dbReference>
<dbReference type="Proteomes" id="UP001172778">
    <property type="component" value="Unassembled WGS sequence"/>
</dbReference>
<dbReference type="EMBL" id="JARRAF010000018">
    <property type="protein sequence ID" value="MDK2125377.1"/>
    <property type="molecule type" value="Genomic_DNA"/>
</dbReference>
<organism evidence="1 2">
    <name type="scientific">Parachitinimonas caeni</name>
    <dbReference type="NCBI Taxonomy" id="3031301"/>
    <lineage>
        <taxon>Bacteria</taxon>
        <taxon>Pseudomonadati</taxon>
        <taxon>Pseudomonadota</taxon>
        <taxon>Betaproteobacteria</taxon>
        <taxon>Neisseriales</taxon>
        <taxon>Chitinibacteraceae</taxon>
        <taxon>Parachitinimonas</taxon>
    </lineage>
</organism>
<proteinExistence type="predicted"/>
<protein>
    <submittedName>
        <fullName evidence="1">Uncharacterized protein</fullName>
    </submittedName>
</protein>